<dbReference type="InterPro" id="IPR011320">
    <property type="entry name" value="RNase_H1_N"/>
</dbReference>
<evidence type="ECO:0000313" key="2">
    <source>
        <dbReference type="EMBL" id="CAG8856406.1"/>
    </source>
</evidence>
<comment type="caution">
    <text evidence="2">The sequence shown here is derived from an EMBL/GenBank/DDBJ whole genome shotgun (WGS) entry which is preliminary data.</text>
</comment>
<protein>
    <submittedName>
        <fullName evidence="2">42383_t:CDS:1</fullName>
    </submittedName>
</protein>
<keyword evidence="3" id="KW-1185">Reference proteome</keyword>
<feature type="domain" description="Ribonuclease H1 N-terminal" evidence="1">
    <location>
        <begin position="8"/>
        <end position="50"/>
    </location>
</feature>
<reference evidence="2 3" key="1">
    <citation type="submission" date="2021-06" db="EMBL/GenBank/DDBJ databases">
        <authorList>
            <person name="Kallberg Y."/>
            <person name="Tangrot J."/>
            <person name="Rosling A."/>
        </authorList>
    </citation>
    <scope>NUCLEOTIDE SEQUENCE [LARGE SCALE GENOMIC DNA]</scope>
    <source>
        <strain evidence="2 3">120-4 pot B 10/14</strain>
    </source>
</reference>
<dbReference type="InterPro" id="IPR037056">
    <property type="entry name" value="RNase_H1_N_sf"/>
</dbReference>
<name>A0ABN7XQ06_GIGMA</name>
<evidence type="ECO:0000259" key="1">
    <source>
        <dbReference type="Pfam" id="PF01693"/>
    </source>
</evidence>
<dbReference type="Proteomes" id="UP000789901">
    <property type="component" value="Unassembled WGS sequence"/>
</dbReference>
<gene>
    <name evidence="2" type="ORF">GMARGA_LOCUS45227</name>
</gene>
<feature type="non-terminal residue" evidence="2">
    <location>
        <position position="66"/>
    </location>
</feature>
<accession>A0ABN7XQ06</accession>
<dbReference type="InterPro" id="IPR009027">
    <property type="entry name" value="Ribosomal_bL9/RNase_H1_N"/>
</dbReference>
<dbReference type="Gene3D" id="3.40.970.10">
    <property type="entry name" value="Ribonuclease H1, N-terminal domain"/>
    <property type="match status" value="1"/>
</dbReference>
<dbReference type="SUPFAM" id="SSF55658">
    <property type="entry name" value="L9 N-domain-like"/>
    <property type="match status" value="1"/>
</dbReference>
<proteinExistence type="predicted"/>
<dbReference type="EMBL" id="CAJVQB010159675">
    <property type="protein sequence ID" value="CAG8856406.1"/>
    <property type="molecule type" value="Genomic_DNA"/>
</dbReference>
<evidence type="ECO:0000313" key="3">
    <source>
        <dbReference type="Proteomes" id="UP000789901"/>
    </source>
</evidence>
<sequence>MTKSKPGYYTVLNGCTKGIYKTWKACKAQVSKFPNAKYKKFYDINEAQNFIKRKNDIVKNDINGLQ</sequence>
<organism evidence="2 3">
    <name type="scientific">Gigaspora margarita</name>
    <dbReference type="NCBI Taxonomy" id="4874"/>
    <lineage>
        <taxon>Eukaryota</taxon>
        <taxon>Fungi</taxon>
        <taxon>Fungi incertae sedis</taxon>
        <taxon>Mucoromycota</taxon>
        <taxon>Glomeromycotina</taxon>
        <taxon>Glomeromycetes</taxon>
        <taxon>Diversisporales</taxon>
        <taxon>Gigasporaceae</taxon>
        <taxon>Gigaspora</taxon>
    </lineage>
</organism>
<dbReference type="Pfam" id="PF01693">
    <property type="entry name" value="Cauli_VI"/>
    <property type="match status" value="1"/>
</dbReference>